<dbReference type="Gene3D" id="3.40.50.1240">
    <property type="entry name" value="Phosphoglycerate mutase-like"/>
    <property type="match status" value="1"/>
</dbReference>
<gene>
    <name evidence="5" type="ORF">BED47_01790</name>
</gene>
<keyword evidence="3" id="KW-0324">Glycolysis</keyword>
<dbReference type="EC" id="5.4.2.11" evidence="2"/>
<dbReference type="CDD" id="cd07067">
    <property type="entry name" value="HP_PGM_like"/>
    <property type="match status" value="1"/>
</dbReference>
<evidence type="ECO:0000256" key="2">
    <source>
        <dbReference type="ARBA" id="ARBA00012028"/>
    </source>
</evidence>
<dbReference type="Pfam" id="PF00300">
    <property type="entry name" value="His_Phos_1"/>
    <property type="match status" value="1"/>
</dbReference>
<keyword evidence="4" id="KW-0413">Isomerase</keyword>
<dbReference type="Proteomes" id="UP000094580">
    <property type="component" value="Unassembled WGS sequence"/>
</dbReference>
<dbReference type="PIRSF" id="PIRSF000709">
    <property type="entry name" value="6PFK_2-Ptase"/>
    <property type="match status" value="1"/>
</dbReference>
<dbReference type="InterPro" id="IPR001345">
    <property type="entry name" value="PG/BPGM_mutase_AS"/>
</dbReference>
<evidence type="ECO:0000313" key="5">
    <source>
        <dbReference type="EMBL" id="ODG93928.1"/>
    </source>
</evidence>
<name>A0ABX2ZWK9_9BACI</name>
<dbReference type="InterPro" id="IPR013078">
    <property type="entry name" value="His_Pase_superF_clade-1"/>
</dbReference>
<comment type="caution">
    <text evidence="5">The sequence shown here is derived from an EMBL/GenBank/DDBJ whole genome shotgun (WGS) entry which is preliminary data.</text>
</comment>
<evidence type="ECO:0000256" key="1">
    <source>
        <dbReference type="ARBA" id="ARBA00006717"/>
    </source>
</evidence>
<dbReference type="RefSeq" id="WP_069032107.1">
    <property type="nucleotide sequence ID" value="NZ_MDKC01000001.1"/>
</dbReference>
<evidence type="ECO:0000256" key="4">
    <source>
        <dbReference type="ARBA" id="ARBA00023235"/>
    </source>
</evidence>
<dbReference type="InterPro" id="IPR005952">
    <property type="entry name" value="Phosphogly_mut1"/>
</dbReference>
<accession>A0ABX2ZWK9</accession>
<keyword evidence="6" id="KW-1185">Reference proteome</keyword>
<evidence type="ECO:0000256" key="3">
    <source>
        <dbReference type="ARBA" id="ARBA00023152"/>
    </source>
</evidence>
<dbReference type="EMBL" id="MDKC01000001">
    <property type="protein sequence ID" value="ODG93928.1"/>
    <property type="molecule type" value="Genomic_DNA"/>
</dbReference>
<dbReference type="SUPFAM" id="SSF53254">
    <property type="entry name" value="Phosphoglycerate mutase-like"/>
    <property type="match status" value="1"/>
</dbReference>
<dbReference type="InterPro" id="IPR029033">
    <property type="entry name" value="His_PPase_superfam"/>
</dbReference>
<sequence>MLTIYLTRHGETVWNIENRLQGSKDSELTASGISDAKLLSEKLAKVNFRKIYTSSSKRAVTTANILKNNPTIPIIEEDDLKEINFGDWEGKTKQEINAGFENEFESLWKTPHLYDHSPHQGESLLDLRARVGNVIQNILNSNEEGNILIVTHAVVLATIVAHLKQSPNEKLWDLPYVHGTSLTVINFDEDKELEFKVLCDTTHLDRI</sequence>
<reference evidence="5 6" key="1">
    <citation type="submission" date="2016-07" db="EMBL/GenBank/DDBJ databases">
        <authorList>
            <person name="Townsley L."/>
            <person name="Shank E.A."/>
        </authorList>
    </citation>
    <scope>NUCLEOTIDE SEQUENCE [LARGE SCALE GENOMIC DNA]</scope>
    <source>
        <strain evidence="5 6">CH01</strain>
    </source>
</reference>
<comment type="similarity">
    <text evidence="1">Belongs to the phosphoglycerate mutase family. BPG-dependent PGAM subfamily.</text>
</comment>
<dbReference type="SMART" id="SM00855">
    <property type="entry name" value="PGAM"/>
    <property type="match status" value="1"/>
</dbReference>
<dbReference type="PROSITE" id="PS00175">
    <property type="entry name" value="PG_MUTASE"/>
    <property type="match status" value="1"/>
</dbReference>
<proteinExistence type="inferred from homology"/>
<evidence type="ECO:0000313" key="6">
    <source>
        <dbReference type="Proteomes" id="UP000094580"/>
    </source>
</evidence>
<protein>
    <recommendedName>
        <fullName evidence="2">phosphoglycerate mutase (2,3-diphosphoglycerate-dependent)</fullName>
        <ecNumber evidence="2">5.4.2.11</ecNumber>
    </recommendedName>
</protein>
<organism evidence="5 6">
    <name type="scientific">Gottfriedia luciferensis</name>
    <dbReference type="NCBI Taxonomy" id="178774"/>
    <lineage>
        <taxon>Bacteria</taxon>
        <taxon>Bacillati</taxon>
        <taxon>Bacillota</taxon>
        <taxon>Bacilli</taxon>
        <taxon>Bacillales</taxon>
        <taxon>Bacillaceae</taxon>
        <taxon>Gottfriedia</taxon>
    </lineage>
</organism>
<dbReference type="PANTHER" id="PTHR11931">
    <property type="entry name" value="PHOSPHOGLYCERATE MUTASE"/>
    <property type="match status" value="1"/>
</dbReference>